<accession>A0A494TPU7</accession>
<dbReference type="CDD" id="cd01172">
    <property type="entry name" value="RfaE_like"/>
    <property type="match status" value="1"/>
</dbReference>
<keyword evidence="1" id="KW-0808">Transferase</keyword>
<dbReference type="Pfam" id="PF00294">
    <property type="entry name" value="PfkB"/>
    <property type="match status" value="1"/>
</dbReference>
<dbReference type="InterPro" id="IPR011913">
    <property type="entry name" value="RfaE_dom_I"/>
</dbReference>
<dbReference type="PANTHER" id="PTHR46969">
    <property type="entry name" value="BIFUNCTIONAL PROTEIN HLDE"/>
    <property type="match status" value="1"/>
</dbReference>
<dbReference type="PROSITE" id="PS00583">
    <property type="entry name" value="PFKB_KINASES_1"/>
    <property type="match status" value="1"/>
</dbReference>
<dbReference type="InterPro" id="IPR029056">
    <property type="entry name" value="Ribokinase-like"/>
</dbReference>
<dbReference type="NCBIfam" id="TIGR02198">
    <property type="entry name" value="rfaE_dom_I"/>
    <property type="match status" value="1"/>
</dbReference>
<dbReference type="PROSITE" id="PS00584">
    <property type="entry name" value="PFKB_KINASES_2"/>
    <property type="match status" value="1"/>
</dbReference>
<dbReference type="GO" id="GO:0005829">
    <property type="term" value="C:cytosol"/>
    <property type="evidence" value="ECO:0007669"/>
    <property type="project" value="TreeGrafter"/>
</dbReference>
<reference evidence="4 5" key="1">
    <citation type="submission" date="2018-09" db="EMBL/GenBank/DDBJ databases">
        <title>Sphingomonas peninsula sp. nov., isolated from fildes peninsula, Antarctic soil.</title>
        <authorList>
            <person name="Yingchao G."/>
        </authorList>
    </citation>
    <scope>NUCLEOTIDE SEQUENCE [LARGE SCALE GENOMIC DNA]</scope>
    <source>
        <strain evidence="4 5">YZ-8</strain>
    </source>
</reference>
<feature type="domain" description="Carbohydrate kinase PfkB" evidence="3">
    <location>
        <begin position="11"/>
        <end position="298"/>
    </location>
</feature>
<evidence type="ECO:0000313" key="5">
    <source>
        <dbReference type="Proteomes" id="UP000276254"/>
    </source>
</evidence>
<evidence type="ECO:0000313" key="4">
    <source>
        <dbReference type="EMBL" id="AYJ87125.1"/>
    </source>
</evidence>
<dbReference type="RefSeq" id="WP_121154108.1">
    <property type="nucleotide sequence ID" value="NZ_CP032829.1"/>
</dbReference>
<evidence type="ECO:0000259" key="3">
    <source>
        <dbReference type="Pfam" id="PF00294"/>
    </source>
</evidence>
<dbReference type="GO" id="GO:0016773">
    <property type="term" value="F:phosphotransferase activity, alcohol group as acceptor"/>
    <property type="evidence" value="ECO:0007669"/>
    <property type="project" value="InterPro"/>
</dbReference>
<evidence type="ECO:0000256" key="2">
    <source>
        <dbReference type="ARBA" id="ARBA00022777"/>
    </source>
</evidence>
<dbReference type="KEGG" id="spha:D3Y57_15780"/>
<dbReference type="EMBL" id="CP032829">
    <property type="protein sequence ID" value="AYJ87125.1"/>
    <property type="molecule type" value="Genomic_DNA"/>
</dbReference>
<protein>
    <submittedName>
        <fullName evidence="4">D-glycero-beta-D-manno-heptose-7-phosphate kinase</fullName>
    </submittedName>
</protein>
<dbReference type="SUPFAM" id="SSF53613">
    <property type="entry name" value="Ribokinase-like"/>
    <property type="match status" value="1"/>
</dbReference>
<dbReference type="FunFam" id="3.40.1190.20:FF:000002">
    <property type="entry name" value="Bifunctional protein HldE"/>
    <property type="match status" value="1"/>
</dbReference>
<dbReference type="Gene3D" id="3.40.1190.20">
    <property type="match status" value="1"/>
</dbReference>
<keyword evidence="5" id="KW-1185">Reference proteome</keyword>
<keyword evidence="2 4" id="KW-0418">Kinase</keyword>
<evidence type="ECO:0000256" key="1">
    <source>
        <dbReference type="ARBA" id="ARBA00022679"/>
    </source>
</evidence>
<organism evidence="4 5">
    <name type="scientific">Sphingomonas paeninsulae</name>
    <dbReference type="NCBI Taxonomy" id="2319844"/>
    <lineage>
        <taxon>Bacteria</taxon>
        <taxon>Pseudomonadati</taxon>
        <taxon>Pseudomonadota</taxon>
        <taxon>Alphaproteobacteria</taxon>
        <taxon>Sphingomonadales</taxon>
        <taxon>Sphingomonadaceae</taxon>
        <taxon>Sphingomonas</taxon>
    </lineage>
</organism>
<dbReference type="InterPro" id="IPR011611">
    <property type="entry name" value="PfkB_dom"/>
</dbReference>
<dbReference type="InterPro" id="IPR002173">
    <property type="entry name" value="Carboh/pur_kinase_PfkB_CS"/>
</dbReference>
<name>A0A494TPU7_SPHPE</name>
<dbReference type="GO" id="GO:0033786">
    <property type="term" value="F:heptose-1-phosphate adenylyltransferase activity"/>
    <property type="evidence" value="ECO:0007669"/>
    <property type="project" value="TreeGrafter"/>
</dbReference>
<dbReference type="AlphaFoldDB" id="A0A494TPU7"/>
<sequence>MRDLVAGVRVLIVGDVMLDEYWFGDVRRISPEAPVPIVHVTRSDVRPGGAANVARNVVSLGAQATLLSVVGADATADRLRDALDEAGVAHRLNVDPGIRTTLKLRLISQNQQMLRVDFEEAPSHESLEAKRADFEEIVTLADIVILSDYGKGALHAIEALIAIARRHGKTVLVDPKGQDYQRYAGATAVTPNRAELSDAVGGWSNVAEMDDKAEALRARLGMDALLLTMSEQGMKLYREGHALHQPARASEVFDVSGAGDTMIAGIAVMLGSGRSWEEAVAFANTAAGIAVGKLGTSIVEFNEVINARPPLPASEKE</sequence>
<dbReference type="GO" id="GO:0033785">
    <property type="term" value="F:heptose 7-phosphate kinase activity"/>
    <property type="evidence" value="ECO:0007669"/>
    <property type="project" value="TreeGrafter"/>
</dbReference>
<proteinExistence type="predicted"/>
<dbReference type="OrthoDB" id="9802794at2"/>
<dbReference type="PANTHER" id="PTHR46969:SF1">
    <property type="entry name" value="BIFUNCTIONAL PROTEIN HLDE"/>
    <property type="match status" value="1"/>
</dbReference>
<gene>
    <name evidence="4" type="primary">rfaE1</name>
    <name evidence="4" type="ORF">D3Y57_15780</name>
</gene>
<dbReference type="Proteomes" id="UP000276254">
    <property type="component" value="Chromosome"/>
</dbReference>